<dbReference type="RefSeq" id="WP_090040156.1">
    <property type="nucleotide sequence ID" value="NZ_FOKI01000009.1"/>
</dbReference>
<dbReference type="OrthoDB" id="4377018at2"/>
<protein>
    <submittedName>
        <fullName evidence="2">Zinc-ribbon family protein</fullName>
    </submittedName>
</protein>
<gene>
    <name evidence="2" type="ORF">SAMN04488528_10096</name>
</gene>
<dbReference type="STRING" id="84698.SAMN04488528_10096"/>
<evidence type="ECO:0000313" key="3">
    <source>
        <dbReference type="Proteomes" id="UP000198619"/>
    </source>
</evidence>
<feature type="domain" description="Zinc-ribbon 15" evidence="1">
    <location>
        <begin position="22"/>
        <end position="126"/>
    </location>
</feature>
<dbReference type="Proteomes" id="UP000198619">
    <property type="component" value="Unassembled WGS sequence"/>
</dbReference>
<reference evidence="2 3" key="1">
    <citation type="submission" date="2016-10" db="EMBL/GenBank/DDBJ databases">
        <authorList>
            <person name="de Groot N.N."/>
        </authorList>
    </citation>
    <scope>NUCLEOTIDE SEQUENCE [LARGE SCALE GENOMIC DNA]</scope>
    <source>
        <strain evidence="2 3">DSM 12271</strain>
    </source>
</reference>
<dbReference type="PANTHER" id="PTHR36718">
    <property type="entry name" value="OS05G0435400 PROTEIN"/>
    <property type="match status" value="1"/>
</dbReference>
<accession>A0A1I0XNQ6</accession>
<evidence type="ECO:0000259" key="1">
    <source>
        <dbReference type="Pfam" id="PF17032"/>
    </source>
</evidence>
<dbReference type="InterPro" id="IPR031493">
    <property type="entry name" value="Zinc_ribbon_15"/>
</dbReference>
<keyword evidence="3" id="KW-1185">Reference proteome</keyword>
<evidence type="ECO:0000313" key="2">
    <source>
        <dbReference type="EMBL" id="SFB02066.1"/>
    </source>
</evidence>
<name>A0A1I0XNQ6_9CLOT</name>
<dbReference type="InterPro" id="IPR053281">
    <property type="entry name" value="Double_zinc_ribbon"/>
</dbReference>
<dbReference type="PANTHER" id="PTHR36718:SF1">
    <property type="entry name" value="DOUBLE ZINC RIBBON PROTEIN MJ0416"/>
    <property type="match status" value="1"/>
</dbReference>
<sequence length="130" mass="15323">MFFIGIFGVENKNKEIKILDNISCKICKGTVTGKLIKNYNFFHFFFIPLFKWNETYYVKCTGCKSLYTISKDKGKAIENGENIEITYLDLQEVNIQYNSNDYFRENRCLRCGREIDSNFTYCPHCGERSK</sequence>
<organism evidence="2 3">
    <name type="scientific">Clostridium frigidicarnis</name>
    <dbReference type="NCBI Taxonomy" id="84698"/>
    <lineage>
        <taxon>Bacteria</taxon>
        <taxon>Bacillati</taxon>
        <taxon>Bacillota</taxon>
        <taxon>Clostridia</taxon>
        <taxon>Eubacteriales</taxon>
        <taxon>Clostridiaceae</taxon>
        <taxon>Clostridium</taxon>
    </lineage>
</organism>
<proteinExistence type="predicted"/>
<dbReference type="EMBL" id="FOKI01000009">
    <property type="protein sequence ID" value="SFB02066.1"/>
    <property type="molecule type" value="Genomic_DNA"/>
</dbReference>
<dbReference type="Pfam" id="PF17032">
    <property type="entry name" value="Zn_ribbon_15"/>
    <property type="match status" value="1"/>
</dbReference>
<dbReference type="AlphaFoldDB" id="A0A1I0XNQ6"/>